<dbReference type="Proteomes" id="UP000276133">
    <property type="component" value="Unassembled WGS sequence"/>
</dbReference>
<evidence type="ECO:0000313" key="4">
    <source>
        <dbReference type="Proteomes" id="UP000276133"/>
    </source>
</evidence>
<feature type="compositionally biased region" description="Low complexity" evidence="1">
    <location>
        <begin position="2154"/>
        <end position="2167"/>
    </location>
</feature>
<keyword evidence="4" id="KW-1185">Reference proteome</keyword>
<dbReference type="Gene3D" id="1.10.287.110">
    <property type="entry name" value="DnaJ domain"/>
    <property type="match status" value="1"/>
</dbReference>
<feature type="domain" description="J" evidence="2">
    <location>
        <begin position="2198"/>
        <end position="2280"/>
    </location>
</feature>
<feature type="compositionally biased region" description="Polar residues" evidence="1">
    <location>
        <begin position="2170"/>
        <end position="2195"/>
    </location>
</feature>
<dbReference type="OrthoDB" id="10004892at2759"/>
<dbReference type="SUPFAM" id="SSF46565">
    <property type="entry name" value="Chaperone J-domain"/>
    <property type="match status" value="1"/>
</dbReference>
<protein>
    <submittedName>
        <fullName evidence="3">Sacsin</fullName>
    </submittedName>
</protein>
<dbReference type="PANTHER" id="PTHR46919:SF2">
    <property type="entry name" value="SACSIN"/>
    <property type="match status" value="1"/>
</dbReference>
<dbReference type="PROSITE" id="PS50076">
    <property type="entry name" value="DNAJ_2"/>
    <property type="match status" value="1"/>
</dbReference>
<accession>A0A3M7SFD9</accession>
<dbReference type="InterPro" id="IPR036869">
    <property type="entry name" value="J_dom_sf"/>
</dbReference>
<reference evidence="3 4" key="1">
    <citation type="journal article" date="2018" name="Sci. Rep.">
        <title>Genomic signatures of local adaptation to the degree of environmental predictability in rotifers.</title>
        <authorList>
            <person name="Franch-Gras L."/>
            <person name="Hahn C."/>
            <person name="Garcia-Roger E.M."/>
            <person name="Carmona M.J."/>
            <person name="Serra M."/>
            <person name="Gomez A."/>
        </authorList>
    </citation>
    <scope>NUCLEOTIDE SEQUENCE [LARGE SCALE GENOMIC DNA]</scope>
    <source>
        <strain evidence="3">HYR1</strain>
    </source>
</reference>
<dbReference type="InterPro" id="IPR001623">
    <property type="entry name" value="DnaJ_domain"/>
</dbReference>
<name>A0A3M7SFD9_BRAPC</name>
<comment type="caution">
    <text evidence="3">The sequence shown here is derived from an EMBL/GenBank/DDBJ whole genome shotgun (WGS) entry which is preliminary data.</text>
</comment>
<proteinExistence type="predicted"/>
<feature type="region of interest" description="Disordered" evidence="1">
    <location>
        <begin position="2146"/>
        <end position="2195"/>
    </location>
</feature>
<dbReference type="STRING" id="10195.A0A3M7SFD9"/>
<evidence type="ECO:0000259" key="2">
    <source>
        <dbReference type="PROSITE" id="PS50076"/>
    </source>
</evidence>
<dbReference type="PANTHER" id="PTHR46919">
    <property type="entry name" value="ZINC FINGER, C3HC4 TYPE (RING FINGER) FAMILY PROTEIN"/>
    <property type="match status" value="1"/>
</dbReference>
<dbReference type="EMBL" id="REGN01001501">
    <property type="protein sequence ID" value="RNA34288.1"/>
    <property type="molecule type" value="Genomic_DNA"/>
</dbReference>
<feature type="region of interest" description="Disordered" evidence="1">
    <location>
        <begin position="2306"/>
        <end position="2382"/>
    </location>
</feature>
<evidence type="ECO:0000313" key="3">
    <source>
        <dbReference type="EMBL" id="RNA34288.1"/>
    </source>
</evidence>
<sequence>MISDSELSELISVPKEWRCGDEKIQWPRNHDKHNLTWLETLWKYLNENFATNLSIVENLNIIYTSPSHSSSLLHLYKLSNNSNLVYTPAYTTLDDSVSIELYDNLVRILKKLDFQCIDCIPEPVLGHPLFFNYVPNVRKSRLGLLQAFKNKYRHASTLKIIQDFNALLDDLDIKLVQKYLAKVELTHSSAGLDSNQRELLEFIKFVPMFENSAVECADKYIAIKECSHVYYDTQVRLPFELPGLQSFIFVDSLDTKTLIQDKLGLDICKEFTFILRQIIEYVGDRERNSLNSIKIHLLGKWLLLNCSTYVLASTDLNESVRSTKLFLNQSQELCAPSQFINPGKNDKYLAVLEAKTLPCQDLLGDDKCVSVLKELKMRSYTQLKIDEIIDLFEQSTKWTNEVHRRLLAELIVEILVSRHEQNETLLVEYSASKAVNLRHYLTSVNWIPLKKERPQCYPQSLVWRGAEPAMNTRFSSPRDCVDQSYSYCVGSVSCISDLDIPNQLKDFLDLKKVHLDQVVRHLKITTKCFESSALKIEWYDYLTVAKKCYEFMCVHEAATISRELKANDLTEWVWTGERFSSISSVYLLNDKDHPLSSHLDTLPYELYPYLAFFESIGMKKTPDAKQLELIILKCVKNTHKLINSAKLMSKDQILENAAKNYPLINYIKLNYPNEAKLINNIKDYEESLVSLSSSLNPFVSQPSVGLSINAMANEASTDLIYLYLPDVYKSADIKDNLINSVMSLIKTKHFKLLDEEAYLIKKSHQSANLYDHYRVYNEIILPNLNNLSKNVKDSVVLFALDHADTKMLEILKDHPCIPVSPYGRRIKKPNKLIHPNGKLAPLYAESDERFPFGSEQAYIREDRLQILKILGMKCDQLTWSELIERAESVSKIREYDQAVERSIAILNILNEMLSSQEEIMKKANQDESQELKEIGESLKEISFIAVKQKPYQKLNVYWFGDRFKYRFAKPKELLSSQYELIASSIVSIPLNEYKKKENLLTKSVEKFLSIDDCTSKLTFKDVLKHLEELSKSNLCDLDDPKEVKLLNDMVYQVYEFIQSECLKTPQLTEYIRLFFHDKKLILINDDFVLVSQVILSLNFNLKPIYYQLPQQYHRSFKHLFSQVLPIKPDLDLNDLLLIIDVVKRKYKDVPITNKDDFNLILNVYALIVDHGYKSINNLHLPNANSVLVAGRLLTVSPIETKTDNLSDFVHASVDRRVCLIAGCKFTDSHLALVCEQRVFPRVFGNKRLEGILTRLDDERIDLNLMSSLDEGNPLIVLEYLLQCNRVHSLSQFLSDDDIFVLLKYFNDFLARNYQHSQFTRLKELKIYRPLFADKYTSLSGPPASIYLINEDLFSLIKRSLLKQTFDEATLVLIKRNELLKLYAHLGLNNLNDVENFLNICLPLFAQIDAKTQNNFLKYLYDEILEKIYSHEKEKCMKILRERLVIQTRSGHHKLITDLYDFKSECLVNILNESYFPDEAFDSATCIRFLKEAGLRTYLPSELCKRCMNDIERSVTESGWCDQQRLKSKYIYQHLVENWQRFDDSVLQQRFLEPYEPDQKFVCLKKPFEHDQFKHTCLKLSDAELHIHELLVWTSSFILPAFVNTAALDINTVEFLKLNKKPCFALVNVHLNNICADSHTATADQTCLIEALCHVYKYLNEMNVTEADKDILRQLEDKEIVWSGTTRKFVSPSKVCVNLAAEDECPPFVYALSSELHDYKSLLIRLGAKDKPYAMLYGDILRKMAKVCADDYLNSNELCKALKAMQAFFKYLKLNADTITPQFKLPGLYFLTTELKLEKSSNCVIVDSRDSLDDLAKLSHDKFVFNPGEKCFKMCTSEIKPLIDKIFISQRPTLFTQKYESTYDYTLPDDPDSQRQNLLTSLERKYQQIFTSRQLHRCLARCISNEEARRSSPKHLAIDEVEKVIRDRLSSIKVTCVEYLETSLSYRKLSNQQKIEQTVEEKACYLTNENHQFSTLYVSKKHIEQPYFSLCLARSLQPLLLDLHFDYSVFTSLMATSVSLMSRLLQLVNVATEENILSVIKLQYVPSSGKLYGDDVQLLAPYDPKLHSVLVGDLCVFLNEQGAYLYCQIVDMSHEHDHVQVQVADEPSQSASIHKKDLYVLENWQRIYDAMQAKPADERESFKYSENFGDAKPKASSNQQSSAHSNESNCDDSSNGSDTSDVKSETSSNYDGSSENIPTAFELEQAKNEVNGELRSLWSLEENERKKKINRLLLKWHPDKNTGKEKFASEVFKHLKKQIELYKNDPFLAGFNYRSSYSSYTPGGFSAGAYSSTAAGDDYRSRHYNSFENLNRKGSPSGSGGHSPHSSPSRDPGAAGAGFDYDAKGPGPSNLGRAGSFRQEWERRRQQKRQTGTGTDSSEFFFF</sequence>
<organism evidence="3 4">
    <name type="scientific">Brachionus plicatilis</name>
    <name type="common">Marine rotifer</name>
    <name type="synonym">Brachionus muelleri</name>
    <dbReference type="NCBI Taxonomy" id="10195"/>
    <lineage>
        <taxon>Eukaryota</taxon>
        <taxon>Metazoa</taxon>
        <taxon>Spiralia</taxon>
        <taxon>Gnathifera</taxon>
        <taxon>Rotifera</taxon>
        <taxon>Eurotatoria</taxon>
        <taxon>Monogononta</taxon>
        <taxon>Pseudotrocha</taxon>
        <taxon>Ploima</taxon>
        <taxon>Brachionidae</taxon>
        <taxon>Brachionus</taxon>
    </lineage>
</organism>
<gene>
    <name evidence="3" type="ORF">BpHYR1_054542</name>
</gene>
<evidence type="ECO:0000256" key="1">
    <source>
        <dbReference type="SAM" id="MobiDB-lite"/>
    </source>
</evidence>